<proteinExistence type="inferred from homology"/>
<dbReference type="GO" id="GO:0000028">
    <property type="term" value="P:ribosomal small subunit assembly"/>
    <property type="evidence" value="ECO:0007669"/>
    <property type="project" value="TreeGrafter"/>
</dbReference>
<keyword evidence="2 3" id="KW-0690">Ribosome biogenesis</keyword>
<gene>
    <name evidence="3 6" type="primary">rimP</name>
    <name evidence="6" type="ORF">DAMNIGENAA_13100</name>
</gene>
<keyword evidence="1 3" id="KW-0963">Cytoplasm</keyword>
<comment type="caution">
    <text evidence="6">The sequence shown here is derived from an EMBL/GenBank/DDBJ whole genome shotgun (WGS) entry which is preliminary data.</text>
</comment>
<evidence type="ECO:0000313" key="7">
    <source>
        <dbReference type="Proteomes" id="UP001144372"/>
    </source>
</evidence>
<dbReference type="GO" id="GO:0005829">
    <property type="term" value="C:cytosol"/>
    <property type="evidence" value="ECO:0007669"/>
    <property type="project" value="TreeGrafter"/>
</dbReference>
<dbReference type="Gene3D" id="2.30.30.180">
    <property type="entry name" value="Ribosome maturation factor RimP, C-terminal domain"/>
    <property type="match status" value="1"/>
</dbReference>
<dbReference type="InterPro" id="IPR036847">
    <property type="entry name" value="RimP_C_sf"/>
</dbReference>
<dbReference type="EMBL" id="BSDR01000001">
    <property type="protein sequence ID" value="GLI33877.1"/>
    <property type="molecule type" value="Genomic_DNA"/>
</dbReference>
<organism evidence="6 7">
    <name type="scientific">Desulforhabdus amnigena</name>
    <dbReference type="NCBI Taxonomy" id="40218"/>
    <lineage>
        <taxon>Bacteria</taxon>
        <taxon>Pseudomonadati</taxon>
        <taxon>Thermodesulfobacteriota</taxon>
        <taxon>Syntrophobacteria</taxon>
        <taxon>Syntrophobacterales</taxon>
        <taxon>Syntrophobacteraceae</taxon>
        <taxon>Desulforhabdus</taxon>
    </lineage>
</organism>
<evidence type="ECO:0000313" key="6">
    <source>
        <dbReference type="EMBL" id="GLI33877.1"/>
    </source>
</evidence>
<reference evidence="6" key="1">
    <citation type="submission" date="2022-12" db="EMBL/GenBank/DDBJ databases">
        <title>Reference genome sequencing for broad-spectrum identification of bacterial and archaeal isolates by mass spectrometry.</title>
        <authorList>
            <person name="Sekiguchi Y."/>
            <person name="Tourlousse D.M."/>
        </authorList>
    </citation>
    <scope>NUCLEOTIDE SEQUENCE</scope>
    <source>
        <strain evidence="6">ASRB1</strain>
    </source>
</reference>
<dbReference type="SUPFAM" id="SSF75420">
    <property type="entry name" value="YhbC-like, N-terminal domain"/>
    <property type="match status" value="1"/>
</dbReference>
<comment type="similarity">
    <text evidence="3">Belongs to the RimP family.</text>
</comment>
<evidence type="ECO:0000256" key="2">
    <source>
        <dbReference type="ARBA" id="ARBA00022517"/>
    </source>
</evidence>
<dbReference type="InterPro" id="IPR003728">
    <property type="entry name" value="Ribosome_maturation_RimP"/>
</dbReference>
<name>A0A9W6D0N8_9BACT</name>
<dbReference type="Pfam" id="PF02576">
    <property type="entry name" value="RimP_N"/>
    <property type="match status" value="1"/>
</dbReference>
<dbReference type="RefSeq" id="WP_281793131.1">
    <property type="nucleotide sequence ID" value="NZ_BSDR01000001.1"/>
</dbReference>
<evidence type="ECO:0000256" key="3">
    <source>
        <dbReference type="HAMAP-Rule" id="MF_01077"/>
    </source>
</evidence>
<dbReference type="Proteomes" id="UP001144372">
    <property type="component" value="Unassembled WGS sequence"/>
</dbReference>
<dbReference type="Pfam" id="PF17384">
    <property type="entry name" value="DUF150_C"/>
    <property type="match status" value="1"/>
</dbReference>
<dbReference type="FunFam" id="3.30.300.70:FF:000001">
    <property type="entry name" value="Ribosome maturation factor RimP"/>
    <property type="match status" value="1"/>
</dbReference>
<accession>A0A9W6D0N8</accession>
<dbReference type="GO" id="GO:0006412">
    <property type="term" value="P:translation"/>
    <property type="evidence" value="ECO:0007669"/>
    <property type="project" value="TreeGrafter"/>
</dbReference>
<feature type="domain" description="Ribosome maturation factor RimP N-terminal" evidence="4">
    <location>
        <begin position="18"/>
        <end position="89"/>
    </location>
</feature>
<dbReference type="HAMAP" id="MF_01077">
    <property type="entry name" value="RimP"/>
    <property type="match status" value="1"/>
</dbReference>
<dbReference type="PANTHER" id="PTHR33867:SF1">
    <property type="entry name" value="RIBOSOME MATURATION FACTOR RIMP"/>
    <property type="match status" value="1"/>
</dbReference>
<keyword evidence="7" id="KW-1185">Reference proteome</keyword>
<comment type="subcellular location">
    <subcellularLocation>
        <location evidence="3">Cytoplasm</location>
    </subcellularLocation>
</comment>
<evidence type="ECO:0000259" key="5">
    <source>
        <dbReference type="Pfam" id="PF17384"/>
    </source>
</evidence>
<dbReference type="InterPro" id="IPR035956">
    <property type="entry name" value="RimP_N_sf"/>
</dbReference>
<dbReference type="CDD" id="cd01734">
    <property type="entry name" value="YlxS_C"/>
    <property type="match status" value="1"/>
</dbReference>
<dbReference type="SUPFAM" id="SSF74942">
    <property type="entry name" value="YhbC-like, C-terminal domain"/>
    <property type="match status" value="1"/>
</dbReference>
<dbReference type="AlphaFoldDB" id="A0A9W6D0N8"/>
<comment type="function">
    <text evidence="3">Required for maturation of 30S ribosomal subunits.</text>
</comment>
<dbReference type="InterPro" id="IPR028989">
    <property type="entry name" value="RimP_N"/>
</dbReference>
<evidence type="ECO:0000259" key="4">
    <source>
        <dbReference type="Pfam" id="PF02576"/>
    </source>
</evidence>
<protein>
    <recommendedName>
        <fullName evidence="3">Ribosome maturation factor RimP</fullName>
    </recommendedName>
</protein>
<dbReference type="PANTHER" id="PTHR33867">
    <property type="entry name" value="RIBOSOME MATURATION FACTOR RIMP"/>
    <property type="match status" value="1"/>
</dbReference>
<sequence length="165" mass="18921">MSETGDKTQEIITQVWNLVEPLVQAEGMELIEVEYRRESIGWVLRFFIDQERGISVDDCAKISRIVSDLLDVADPIPVAYHLEVSSPGLNRPLRKLDHFQEHVGKIIEVRTASPLTPILNRRNFKGRLTAANSEEITMDCDGQLFEIPMNLVERARFCYFESSKQ</sequence>
<feature type="domain" description="Ribosome maturation factor RimP C-terminal" evidence="5">
    <location>
        <begin position="93"/>
        <end position="156"/>
    </location>
</feature>
<evidence type="ECO:0000256" key="1">
    <source>
        <dbReference type="ARBA" id="ARBA00022490"/>
    </source>
</evidence>
<dbReference type="Gene3D" id="3.30.300.70">
    <property type="entry name" value="RimP-like superfamily, N-terminal"/>
    <property type="match status" value="1"/>
</dbReference>
<dbReference type="InterPro" id="IPR028998">
    <property type="entry name" value="RimP_C"/>
</dbReference>